<evidence type="ECO:0000256" key="6">
    <source>
        <dbReference type="ARBA" id="ARBA00023180"/>
    </source>
</evidence>
<keyword evidence="9" id="KW-1185">Reference proteome</keyword>
<dbReference type="PANTHER" id="PTHR31158">
    <property type="entry name" value="DUAL OXIDASE 2"/>
    <property type="match status" value="1"/>
</dbReference>
<comment type="caution">
    <text evidence="8">The sequence shown here is derived from an EMBL/GenBank/DDBJ whole genome shotgun (WGS) entry which is preliminary data.</text>
</comment>
<evidence type="ECO:0000313" key="9">
    <source>
        <dbReference type="Proteomes" id="UP000194236"/>
    </source>
</evidence>
<reference evidence="8 9" key="1">
    <citation type="submission" date="2017-03" db="EMBL/GenBank/DDBJ databases">
        <title>Genome Survey of Euroglyphus maynei.</title>
        <authorList>
            <person name="Arlian L.G."/>
            <person name="Morgan M.S."/>
            <person name="Rider S.D."/>
        </authorList>
    </citation>
    <scope>NUCLEOTIDE SEQUENCE [LARGE SCALE GENOMIC DNA]</scope>
    <source>
        <strain evidence="8">Arlian Lab</strain>
        <tissue evidence="8">Whole body</tissue>
    </source>
</reference>
<dbReference type="GO" id="GO:0005789">
    <property type="term" value="C:endoplasmic reticulum membrane"/>
    <property type="evidence" value="ECO:0007669"/>
    <property type="project" value="InterPro"/>
</dbReference>
<proteinExistence type="inferred from homology"/>
<dbReference type="PANTHER" id="PTHR31158:SF10">
    <property type="entry name" value="LD27791P"/>
    <property type="match status" value="1"/>
</dbReference>
<dbReference type="Pfam" id="PF10204">
    <property type="entry name" value="DuoxA"/>
    <property type="match status" value="1"/>
</dbReference>
<protein>
    <submittedName>
        <fullName evidence="8">Uncharacterized protein</fullName>
    </submittedName>
</protein>
<organism evidence="8 9">
    <name type="scientific">Euroglyphus maynei</name>
    <name type="common">Mayne's house dust mite</name>
    <dbReference type="NCBI Taxonomy" id="6958"/>
    <lineage>
        <taxon>Eukaryota</taxon>
        <taxon>Metazoa</taxon>
        <taxon>Ecdysozoa</taxon>
        <taxon>Arthropoda</taxon>
        <taxon>Chelicerata</taxon>
        <taxon>Arachnida</taxon>
        <taxon>Acari</taxon>
        <taxon>Acariformes</taxon>
        <taxon>Sarcoptiformes</taxon>
        <taxon>Astigmata</taxon>
        <taxon>Psoroptidia</taxon>
        <taxon>Analgoidea</taxon>
        <taxon>Pyroglyphidae</taxon>
        <taxon>Pyroglyphinae</taxon>
        <taxon>Euroglyphus</taxon>
    </lineage>
</organism>
<keyword evidence="6" id="KW-0325">Glycoprotein</keyword>
<evidence type="ECO:0000313" key="8">
    <source>
        <dbReference type="EMBL" id="OTF83239.1"/>
    </source>
</evidence>
<dbReference type="AlphaFoldDB" id="A0A1Y3BQJ4"/>
<evidence type="ECO:0000256" key="3">
    <source>
        <dbReference type="ARBA" id="ARBA00022692"/>
    </source>
</evidence>
<keyword evidence="5 7" id="KW-0472">Membrane</keyword>
<evidence type="ECO:0000256" key="7">
    <source>
        <dbReference type="SAM" id="Phobius"/>
    </source>
</evidence>
<accession>A0A1Y3BQJ4</accession>
<evidence type="ECO:0000256" key="5">
    <source>
        <dbReference type="ARBA" id="ARBA00023136"/>
    </source>
</evidence>
<dbReference type="EMBL" id="MUJZ01004505">
    <property type="protein sequence ID" value="OTF83239.1"/>
    <property type="molecule type" value="Genomic_DNA"/>
</dbReference>
<keyword evidence="4 7" id="KW-1133">Transmembrane helix</keyword>
<feature type="transmembrane region" description="Helical" evidence="7">
    <location>
        <begin position="43"/>
        <end position="63"/>
    </location>
</feature>
<gene>
    <name evidence="8" type="ORF">BLA29_014396</name>
</gene>
<keyword evidence="3 7" id="KW-0812">Transmembrane</keyword>
<dbReference type="OrthoDB" id="10042652at2759"/>
<evidence type="ECO:0000256" key="4">
    <source>
        <dbReference type="ARBA" id="ARBA00022989"/>
    </source>
</evidence>
<evidence type="ECO:0000256" key="1">
    <source>
        <dbReference type="ARBA" id="ARBA00004141"/>
    </source>
</evidence>
<comment type="subcellular location">
    <subcellularLocation>
        <location evidence="1">Membrane</location>
        <topology evidence="1">Multi-pass membrane protein</topology>
    </subcellularLocation>
</comment>
<comment type="similarity">
    <text evidence="2">Belongs to the DUOXA family.</text>
</comment>
<sequence length="77" mass="8751">MSSSPDLVNIASASWFDAFQDNGGPVLYSSMNRTAAIEDIRNILIYISFTTFFVAFLIIFPGIRKEVCFCCYVYILY</sequence>
<dbReference type="Proteomes" id="UP000194236">
    <property type="component" value="Unassembled WGS sequence"/>
</dbReference>
<dbReference type="InterPro" id="IPR018469">
    <property type="entry name" value="Dual_oxidase_maturation_fac"/>
</dbReference>
<evidence type="ECO:0000256" key="2">
    <source>
        <dbReference type="ARBA" id="ARBA00009816"/>
    </source>
</evidence>
<dbReference type="GO" id="GO:0015031">
    <property type="term" value="P:protein transport"/>
    <property type="evidence" value="ECO:0007669"/>
    <property type="project" value="InterPro"/>
</dbReference>
<name>A0A1Y3BQJ4_EURMA</name>